<feature type="binding site" description="covalent" evidence="21">
    <location>
        <position position="228"/>
    </location>
    <ligand>
        <name>heme c</name>
        <dbReference type="ChEBI" id="CHEBI:61717"/>
        <label>2</label>
    </ligand>
</feature>
<dbReference type="Proteomes" id="UP000255108">
    <property type="component" value="Unassembled WGS sequence"/>
</dbReference>
<evidence type="ECO:0000313" key="26">
    <source>
        <dbReference type="Proteomes" id="UP000255108"/>
    </source>
</evidence>
<keyword evidence="14 22" id="KW-1133">Transmembrane helix</keyword>
<evidence type="ECO:0000256" key="1">
    <source>
        <dbReference type="ARBA" id="ARBA00004533"/>
    </source>
</evidence>
<dbReference type="GO" id="GO:0006119">
    <property type="term" value="P:oxidative phosphorylation"/>
    <property type="evidence" value="ECO:0007669"/>
    <property type="project" value="UniProtKB-UniPathway"/>
</dbReference>
<keyword evidence="10 19" id="KW-0479">Metal-binding</keyword>
<feature type="binding site" description="axial binding residue" evidence="20">
    <location>
        <position position="232"/>
    </location>
    <ligand>
        <name>heme c</name>
        <dbReference type="ChEBI" id="CHEBI:61717"/>
        <label>2</label>
    </ligand>
    <ligandPart>
        <name>Fe</name>
        <dbReference type="ChEBI" id="CHEBI:18248"/>
    </ligandPart>
</feature>
<evidence type="ECO:0000256" key="20">
    <source>
        <dbReference type="PIRSR" id="PIRSR000006-1"/>
    </source>
</evidence>
<keyword evidence="7 19" id="KW-0349">Heme</keyword>
<dbReference type="InterPro" id="IPR009056">
    <property type="entry name" value="Cyt_c-like_dom"/>
</dbReference>
<keyword evidence="12 19" id="KW-0375">Hydrogen ion transport</keyword>
<dbReference type="UniPathway" id="UPA00705"/>
<feature type="transmembrane region" description="Helical" evidence="22">
    <location>
        <begin position="62"/>
        <end position="81"/>
    </location>
</feature>
<dbReference type="SUPFAM" id="SSF46626">
    <property type="entry name" value="Cytochrome c"/>
    <property type="match status" value="2"/>
</dbReference>
<feature type="binding site" description="axial binding residue" evidence="20">
    <location>
        <position position="273"/>
    </location>
    <ligand>
        <name>heme c</name>
        <dbReference type="ChEBI" id="CHEBI:61717"/>
        <label>1</label>
    </ligand>
    <ligandPart>
        <name>Fe</name>
        <dbReference type="ChEBI" id="CHEBI:18248"/>
    </ligandPart>
</feature>
<keyword evidence="6 19" id="KW-0997">Cell inner membrane</keyword>
<evidence type="ECO:0000256" key="6">
    <source>
        <dbReference type="ARBA" id="ARBA00022519"/>
    </source>
</evidence>
<dbReference type="GO" id="GO:1902600">
    <property type="term" value="P:proton transmembrane transport"/>
    <property type="evidence" value="ECO:0007669"/>
    <property type="project" value="UniProtKB-KW"/>
</dbReference>
<comment type="similarity">
    <text evidence="3 19">Belongs to the CcoP / FixP family.</text>
</comment>
<dbReference type="GO" id="GO:0009055">
    <property type="term" value="F:electron transfer activity"/>
    <property type="evidence" value="ECO:0007669"/>
    <property type="project" value="InterPro"/>
</dbReference>
<keyword evidence="27" id="KW-1185">Reference proteome</keyword>
<evidence type="ECO:0000256" key="4">
    <source>
        <dbReference type="ARBA" id="ARBA00022448"/>
    </source>
</evidence>
<dbReference type="NCBIfam" id="TIGR00782">
    <property type="entry name" value="ccoP"/>
    <property type="match status" value="1"/>
</dbReference>
<dbReference type="InterPro" id="IPR038414">
    <property type="entry name" value="CcoP_N_sf"/>
</dbReference>
<feature type="binding site" description="axial binding residue" evidence="20">
    <location>
        <position position="146"/>
    </location>
    <ligand>
        <name>heme c</name>
        <dbReference type="ChEBI" id="CHEBI:61717"/>
        <label>1</label>
    </ligand>
    <ligandPart>
        <name>Fe</name>
        <dbReference type="ChEBI" id="CHEBI:18248"/>
    </ligandPart>
</feature>
<feature type="domain" description="Cytochrome c" evidence="23">
    <location>
        <begin position="215"/>
        <end position="296"/>
    </location>
</feature>
<keyword evidence="15 19" id="KW-0560">Oxidoreductase</keyword>
<keyword evidence="4 19" id="KW-0813">Transport</keyword>
<evidence type="ECO:0000259" key="23">
    <source>
        <dbReference type="PROSITE" id="PS51007"/>
    </source>
</evidence>
<dbReference type="PRINTS" id="PR00605">
    <property type="entry name" value="CYTCHROMECIC"/>
</dbReference>
<evidence type="ECO:0000256" key="19">
    <source>
        <dbReference type="PIRNR" id="PIRNR000006"/>
    </source>
</evidence>
<keyword evidence="5 19" id="KW-1003">Cell membrane</keyword>
<dbReference type="Pfam" id="PF14715">
    <property type="entry name" value="FixP_N"/>
    <property type="match status" value="1"/>
</dbReference>
<evidence type="ECO:0000256" key="21">
    <source>
        <dbReference type="PIRSR" id="PIRSR000006-2"/>
    </source>
</evidence>
<feature type="binding site" description="covalent" evidence="21">
    <location>
        <position position="142"/>
    </location>
    <ligand>
        <name>heme c</name>
        <dbReference type="ChEBI" id="CHEBI:61717"/>
        <label>1</label>
    </ligand>
</feature>
<evidence type="ECO:0000256" key="8">
    <source>
        <dbReference type="ARBA" id="ARBA00022660"/>
    </source>
</evidence>
<evidence type="ECO:0000256" key="11">
    <source>
        <dbReference type="ARBA" id="ARBA00022737"/>
    </source>
</evidence>
<dbReference type="RefSeq" id="WP_115227220.1">
    <property type="nucleotide sequence ID" value="NZ_CAWOLO010000002.1"/>
</dbReference>
<protein>
    <recommendedName>
        <fullName evidence="19">Cbb3-type cytochrome c oxidase subunit</fullName>
    </recommendedName>
</protein>
<evidence type="ECO:0000256" key="10">
    <source>
        <dbReference type="ARBA" id="ARBA00022723"/>
    </source>
</evidence>
<dbReference type="Gene3D" id="1.10.760.10">
    <property type="entry name" value="Cytochrome c-like domain"/>
    <property type="match status" value="2"/>
</dbReference>
<dbReference type="InterPro" id="IPR032858">
    <property type="entry name" value="CcoP_N"/>
</dbReference>
<dbReference type="EMBL" id="SMBT01000002">
    <property type="protein sequence ID" value="TCU89584.1"/>
    <property type="molecule type" value="Genomic_DNA"/>
</dbReference>
<evidence type="ECO:0000256" key="17">
    <source>
        <dbReference type="ARBA" id="ARBA00023065"/>
    </source>
</evidence>
<feature type="transmembrane region" description="Helical" evidence="22">
    <location>
        <begin position="7"/>
        <end position="29"/>
    </location>
</feature>
<evidence type="ECO:0000256" key="7">
    <source>
        <dbReference type="ARBA" id="ARBA00022617"/>
    </source>
</evidence>
<dbReference type="Gene3D" id="6.10.280.130">
    <property type="match status" value="1"/>
</dbReference>
<comment type="cofactor">
    <cofactor evidence="19 21">
        <name>heme c</name>
        <dbReference type="ChEBI" id="CHEBI:61717"/>
    </cofactor>
    <text evidence="19 21">Binds 2 heme C groups per subunit.</text>
</comment>
<evidence type="ECO:0000256" key="13">
    <source>
        <dbReference type="ARBA" id="ARBA00022982"/>
    </source>
</evidence>
<dbReference type="Pfam" id="PF13442">
    <property type="entry name" value="Cytochrome_CBB3"/>
    <property type="match status" value="2"/>
</dbReference>
<dbReference type="InterPro" id="IPR004678">
    <property type="entry name" value="Cyt_c_oxidase_cbb3_su3"/>
</dbReference>
<dbReference type="AlphaFoldDB" id="A0A377Q6Q5"/>
<evidence type="ECO:0000313" key="24">
    <source>
        <dbReference type="EMBL" id="STQ90954.1"/>
    </source>
</evidence>
<comment type="function">
    <text evidence="19">C-type cytochrome. Part of the cbb3-type cytochrome c oxidase complex.</text>
</comment>
<evidence type="ECO:0000313" key="25">
    <source>
        <dbReference type="EMBL" id="TCU89584.1"/>
    </source>
</evidence>
<proteinExistence type="inferred from homology"/>
<keyword evidence="13 19" id="KW-0249">Electron transport</keyword>
<gene>
    <name evidence="24" type="primary">ccoP2</name>
    <name evidence="25" type="ORF">EV682_102500</name>
    <name evidence="24" type="ORF">NCTC11159_02025</name>
</gene>
<evidence type="ECO:0000313" key="27">
    <source>
        <dbReference type="Proteomes" id="UP000295794"/>
    </source>
</evidence>
<feature type="binding site" description="covalent" evidence="21">
    <location>
        <position position="145"/>
    </location>
    <ligand>
        <name>heme c</name>
        <dbReference type="ChEBI" id="CHEBI:61717"/>
        <label>1</label>
    </ligand>
</feature>
<dbReference type="PANTHER" id="PTHR33751:SF1">
    <property type="entry name" value="CBB3-TYPE CYTOCHROME C OXIDASE SUBUNIT FIXP"/>
    <property type="match status" value="1"/>
</dbReference>
<keyword evidence="16 19" id="KW-0408">Iron</keyword>
<accession>A0A377Q6Q5</accession>
<dbReference type="OrthoDB" id="9811281at2"/>
<reference evidence="24 26" key="1">
    <citation type="submission" date="2018-06" db="EMBL/GenBank/DDBJ databases">
        <authorList>
            <consortium name="Pathogen Informatics"/>
            <person name="Doyle S."/>
        </authorList>
    </citation>
    <scope>NUCLEOTIDE SEQUENCE [LARGE SCALE GENOMIC DNA]</scope>
    <source>
        <strain evidence="24 26">NCTC11159</strain>
    </source>
</reference>
<keyword evidence="11" id="KW-0677">Repeat</keyword>
<comment type="subcellular location">
    <subcellularLocation>
        <location evidence="1 19">Cell inner membrane</location>
    </subcellularLocation>
</comment>
<evidence type="ECO:0000256" key="3">
    <source>
        <dbReference type="ARBA" id="ARBA00006113"/>
    </source>
</evidence>
<dbReference type="EMBL" id="UGHR01000001">
    <property type="protein sequence ID" value="STQ90954.1"/>
    <property type="molecule type" value="Genomic_DNA"/>
</dbReference>
<keyword evidence="8 19" id="KW-0679">Respiratory chain</keyword>
<name>A0A377Q6Q5_9NEIS</name>
<feature type="binding site" description="covalent" evidence="21">
    <location>
        <position position="231"/>
    </location>
    <ligand>
        <name>heme c</name>
        <dbReference type="ChEBI" id="CHEBI:61717"/>
        <label>2</label>
    </ligand>
</feature>
<evidence type="ECO:0000256" key="16">
    <source>
        <dbReference type="ARBA" id="ARBA00023004"/>
    </source>
</evidence>
<evidence type="ECO:0000256" key="15">
    <source>
        <dbReference type="ARBA" id="ARBA00023002"/>
    </source>
</evidence>
<reference evidence="25 27" key="2">
    <citation type="submission" date="2019-03" db="EMBL/GenBank/DDBJ databases">
        <title>Genomic Encyclopedia of Type Strains, Phase IV (KMG-IV): sequencing the most valuable type-strain genomes for metagenomic binning, comparative biology and taxonomic classification.</title>
        <authorList>
            <person name="Goeker M."/>
        </authorList>
    </citation>
    <scope>NUCLEOTIDE SEQUENCE [LARGE SCALE GENOMIC DNA]</scope>
    <source>
        <strain evidence="25 27">DSM 3764</strain>
    </source>
</reference>
<dbReference type="PANTHER" id="PTHR33751">
    <property type="entry name" value="CBB3-TYPE CYTOCHROME C OXIDASE SUBUNIT FIXP"/>
    <property type="match status" value="1"/>
</dbReference>
<dbReference type="GO" id="GO:0020037">
    <property type="term" value="F:heme binding"/>
    <property type="evidence" value="ECO:0007669"/>
    <property type="project" value="InterPro"/>
</dbReference>
<dbReference type="Proteomes" id="UP000295794">
    <property type="component" value="Unassembled WGS sequence"/>
</dbReference>
<evidence type="ECO:0000256" key="18">
    <source>
        <dbReference type="ARBA" id="ARBA00023136"/>
    </source>
</evidence>
<dbReference type="InterPro" id="IPR008168">
    <property type="entry name" value="Cyt_C_IC"/>
</dbReference>
<dbReference type="PIRSF" id="PIRSF000006">
    <property type="entry name" value="Cbb3-Cox_fixP"/>
    <property type="match status" value="1"/>
</dbReference>
<comment type="subunit">
    <text evidence="19">Component of the cbb3-type cytochrome c oxidase.</text>
</comment>
<dbReference type="GO" id="GO:0016491">
    <property type="term" value="F:oxidoreductase activity"/>
    <property type="evidence" value="ECO:0007669"/>
    <property type="project" value="UniProtKB-KW"/>
</dbReference>
<dbReference type="InterPro" id="IPR050597">
    <property type="entry name" value="Cytochrome_c_Oxidase_Subunit"/>
</dbReference>
<evidence type="ECO:0000256" key="14">
    <source>
        <dbReference type="ARBA" id="ARBA00022989"/>
    </source>
</evidence>
<evidence type="ECO:0000256" key="9">
    <source>
        <dbReference type="ARBA" id="ARBA00022692"/>
    </source>
</evidence>
<keyword evidence="18 19" id="KW-0472">Membrane</keyword>
<organism evidence="24 26">
    <name type="scientific">Iodobacter fluviatilis</name>
    <dbReference type="NCBI Taxonomy" id="537"/>
    <lineage>
        <taxon>Bacteria</taxon>
        <taxon>Pseudomonadati</taxon>
        <taxon>Pseudomonadota</taxon>
        <taxon>Betaproteobacteria</taxon>
        <taxon>Neisseriales</taxon>
        <taxon>Chitinibacteraceae</taxon>
        <taxon>Iodobacter</taxon>
    </lineage>
</organism>
<keyword evidence="17 19" id="KW-0406">Ion transport</keyword>
<evidence type="ECO:0000256" key="5">
    <source>
        <dbReference type="ARBA" id="ARBA00022475"/>
    </source>
</evidence>
<keyword evidence="9 22" id="KW-0812">Transmembrane</keyword>
<dbReference type="PROSITE" id="PS51007">
    <property type="entry name" value="CYTC"/>
    <property type="match status" value="2"/>
</dbReference>
<evidence type="ECO:0000256" key="2">
    <source>
        <dbReference type="ARBA" id="ARBA00004673"/>
    </source>
</evidence>
<feature type="domain" description="Cytochrome c" evidence="23">
    <location>
        <begin position="129"/>
        <end position="208"/>
    </location>
</feature>
<sequence>MTDFQSIFWDYWIAIIVIGGIVAMTLLLMSQGVVKLKKGENAEVTGHKWDGDLEEYNNPLPGWWVMMFYMTIVFGAVYLVLYPGIWGGLWKWTSDNQYGKEVVQANSKYQGLYDKYSKMPIAAVAQNQEARDMGKRLFLTYCIQCHGADARGAKGFPNLTDGDWLYGGSPEKILETIANGRHGQMPAWGAVLGEEKVKDVANYVLQLSGKPRNELRATRGAETFKQTCVACHGAEGKGNQDLGAPNLTDNTWLYGGSEAAIIETVTNGRSNVMPAWKEFLGDAKVHLLAGYVYGLSNNEKAK</sequence>
<dbReference type="GO" id="GO:0005506">
    <property type="term" value="F:iron ion binding"/>
    <property type="evidence" value="ECO:0007669"/>
    <property type="project" value="InterPro"/>
</dbReference>
<dbReference type="InterPro" id="IPR036909">
    <property type="entry name" value="Cyt_c-like_dom_sf"/>
</dbReference>
<comment type="pathway">
    <text evidence="2 19">Energy metabolism; oxidative phosphorylation.</text>
</comment>
<feature type="binding site" description="axial binding residue" evidence="20">
    <location>
        <position position="185"/>
    </location>
    <ligand>
        <name>heme c</name>
        <dbReference type="ChEBI" id="CHEBI:61717"/>
        <label>2</label>
    </ligand>
    <ligandPart>
        <name>Fe</name>
        <dbReference type="ChEBI" id="CHEBI:18248"/>
    </ligandPart>
</feature>
<evidence type="ECO:0000256" key="12">
    <source>
        <dbReference type="ARBA" id="ARBA00022781"/>
    </source>
</evidence>
<evidence type="ECO:0000256" key="22">
    <source>
        <dbReference type="SAM" id="Phobius"/>
    </source>
</evidence>
<dbReference type="GO" id="GO:0005886">
    <property type="term" value="C:plasma membrane"/>
    <property type="evidence" value="ECO:0007669"/>
    <property type="project" value="UniProtKB-SubCell"/>
</dbReference>